<dbReference type="CDD" id="cd16961">
    <property type="entry name" value="RMtype1_S_TRD-CR_like"/>
    <property type="match status" value="1"/>
</dbReference>
<dbReference type="GO" id="GO:0009307">
    <property type="term" value="P:DNA restriction-modification system"/>
    <property type="evidence" value="ECO:0007669"/>
    <property type="project" value="UniProtKB-KW"/>
</dbReference>
<keyword evidence="5" id="KW-0378">Hydrolase</keyword>
<dbReference type="EMBL" id="JAAISW010000095">
    <property type="protein sequence ID" value="NSJ46833.1"/>
    <property type="molecule type" value="Genomic_DNA"/>
</dbReference>
<name>A0ABD6LQE8_9FIRM</name>
<evidence type="ECO:0000259" key="4">
    <source>
        <dbReference type="Pfam" id="PF01420"/>
    </source>
</evidence>
<reference evidence="5 6" key="1">
    <citation type="journal article" date="2020" name="Cell Host Microbe">
        <title>Functional and Genomic Variation between Human-Derived Isolates of Lachnospiraceae Reveals Inter- and Intra-Species Diversity.</title>
        <authorList>
            <person name="Sorbara M.T."/>
            <person name="Littmann E.R."/>
            <person name="Fontana E."/>
            <person name="Moody T.U."/>
            <person name="Kohout C.E."/>
            <person name="Gjonbalaj M."/>
            <person name="Eaton V."/>
            <person name="Seok R."/>
            <person name="Leiner I.M."/>
            <person name="Pamer E.G."/>
        </authorList>
    </citation>
    <scope>NUCLEOTIDE SEQUENCE [LARGE SCALE GENOMIC DNA]</scope>
    <source>
        <strain evidence="5 6">MSK.2.26</strain>
    </source>
</reference>
<sequence>MLVNVIDSITLFKEKSWSIMMLFPHDELRVNEDFKLVKLGDLVKERKENMGTEKDGELNYVGLENIESGTGRLVNFSPKPASDIKSGSKRFELGDILYGRLRPNLNKVFLNEVISNGRCSTEILVLEPDIKKVNPMYLSELLRTKEMNTRIVDLIKGAALPRVNISDLLALEVPLPKLDKQNDMANMIKKKRIELEEHIRQAEIIPIELNKMIVSAYS</sequence>
<dbReference type="RefSeq" id="WP_173877586.1">
    <property type="nucleotide sequence ID" value="NZ_JAAISW010000095.1"/>
</dbReference>
<dbReference type="AlphaFoldDB" id="A0ABD6LQE8"/>
<evidence type="ECO:0000256" key="1">
    <source>
        <dbReference type="ARBA" id="ARBA00010923"/>
    </source>
</evidence>
<dbReference type="Pfam" id="PF01420">
    <property type="entry name" value="Methylase_S"/>
    <property type="match status" value="1"/>
</dbReference>
<dbReference type="GO" id="GO:0003677">
    <property type="term" value="F:DNA binding"/>
    <property type="evidence" value="ECO:0007669"/>
    <property type="project" value="UniProtKB-KW"/>
</dbReference>
<keyword evidence="5" id="KW-0540">Nuclease</keyword>
<dbReference type="GO" id="GO:0004519">
    <property type="term" value="F:endonuclease activity"/>
    <property type="evidence" value="ECO:0007669"/>
    <property type="project" value="UniProtKB-KW"/>
</dbReference>
<dbReference type="Gene3D" id="3.90.220.20">
    <property type="entry name" value="DNA methylase specificity domains"/>
    <property type="match status" value="1"/>
</dbReference>
<proteinExistence type="inferred from homology"/>
<keyword evidence="2" id="KW-0680">Restriction system</keyword>
<feature type="domain" description="Type I restriction modification DNA specificity" evidence="4">
    <location>
        <begin position="31"/>
        <end position="201"/>
    </location>
</feature>
<keyword evidence="5" id="KW-0255">Endonuclease</keyword>
<accession>A0ABD6LQE8</accession>
<evidence type="ECO:0000256" key="3">
    <source>
        <dbReference type="ARBA" id="ARBA00023125"/>
    </source>
</evidence>
<dbReference type="InterPro" id="IPR044946">
    <property type="entry name" value="Restrct_endonuc_typeI_TRD_sf"/>
</dbReference>
<evidence type="ECO:0000256" key="2">
    <source>
        <dbReference type="ARBA" id="ARBA00022747"/>
    </source>
</evidence>
<protein>
    <submittedName>
        <fullName evidence="5">Restriction endonuclease subunit S</fullName>
    </submittedName>
</protein>
<dbReference type="Proteomes" id="UP000719916">
    <property type="component" value="Unassembled WGS sequence"/>
</dbReference>
<gene>
    <name evidence="5" type="ORF">G5B26_25530</name>
</gene>
<dbReference type="InterPro" id="IPR052021">
    <property type="entry name" value="Type-I_RS_S_subunit"/>
</dbReference>
<comment type="caution">
    <text evidence="5">The sequence shown here is derived from an EMBL/GenBank/DDBJ whole genome shotgun (WGS) entry which is preliminary data.</text>
</comment>
<evidence type="ECO:0000313" key="6">
    <source>
        <dbReference type="Proteomes" id="UP000719916"/>
    </source>
</evidence>
<dbReference type="InterPro" id="IPR000055">
    <property type="entry name" value="Restrct_endonuc_typeI_TRD"/>
</dbReference>
<dbReference type="PANTHER" id="PTHR30408">
    <property type="entry name" value="TYPE-1 RESTRICTION ENZYME ECOKI SPECIFICITY PROTEIN"/>
    <property type="match status" value="1"/>
</dbReference>
<dbReference type="SUPFAM" id="SSF116734">
    <property type="entry name" value="DNA methylase specificity domain"/>
    <property type="match status" value="1"/>
</dbReference>
<comment type="similarity">
    <text evidence="1">Belongs to the type-I restriction system S methylase family.</text>
</comment>
<keyword evidence="3" id="KW-0238">DNA-binding</keyword>
<evidence type="ECO:0000313" key="5">
    <source>
        <dbReference type="EMBL" id="NSJ46833.1"/>
    </source>
</evidence>
<organism evidence="5 6">
    <name type="scientific">Enterocloster clostridioformis</name>
    <dbReference type="NCBI Taxonomy" id="1531"/>
    <lineage>
        <taxon>Bacteria</taxon>
        <taxon>Bacillati</taxon>
        <taxon>Bacillota</taxon>
        <taxon>Clostridia</taxon>
        <taxon>Lachnospirales</taxon>
        <taxon>Lachnospiraceae</taxon>
        <taxon>Enterocloster</taxon>
    </lineage>
</organism>
<dbReference type="PANTHER" id="PTHR30408:SF12">
    <property type="entry name" value="TYPE I RESTRICTION ENZYME MJAVIII SPECIFICITY SUBUNIT"/>
    <property type="match status" value="1"/>
</dbReference>